<reference evidence="1" key="1">
    <citation type="submission" date="2020-08" db="EMBL/GenBank/DDBJ databases">
        <title>Multicomponent nature underlies the extraordinary mechanical properties of spider dragline silk.</title>
        <authorList>
            <person name="Kono N."/>
            <person name="Nakamura H."/>
            <person name="Mori M."/>
            <person name="Yoshida Y."/>
            <person name="Ohtoshi R."/>
            <person name="Malay A.D."/>
            <person name="Moran D.A.P."/>
            <person name="Tomita M."/>
            <person name="Numata K."/>
            <person name="Arakawa K."/>
        </authorList>
    </citation>
    <scope>NUCLEOTIDE SEQUENCE</scope>
</reference>
<organism evidence="1 2">
    <name type="scientific">Nephila pilipes</name>
    <name type="common">Giant wood spider</name>
    <name type="synonym">Nephila maculata</name>
    <dbReference type="NCBI Taxonomy" id="299642"/>
    <lineage>
        <taxon>Eukaryota</taxon>
        <taxon>Metazoa</taxon>
        <taxon>Ecdysozoa</taxon>
        <taxon>Arthropoda</taxon>
        <taxon>Chelicerata</taxon>
        <taxon>Arachnida</taxon>
        <taxon>Araneae</taxon>
        <taxon>Araneomorphae</taxon>
        <taxon>Entelegynae</taxon>
        <taxon>Araneoidea</taxon>
        <taxon>Nephilidae</taxon>
        <taxon>Nephila</taxon>
    </lineage>
</organism>
<proteinExistence type="predicted"/>
<evidence type="ECO:0000313" key="2">
    <source>
        <dbReference type="Proteomes" id="UP000887013"/>
    </source>
</evidence>
<dbReference type="EMBL" id="BMAW01045022">
    <property type="protein sequence ID" value="GFS47603.1"/>
    <property type="molecule type" value="Genomic_DNA"/>
</dbReference>
<gene>
    <name evidence="1" type="ORF">NPIL_482001</name>
</gene>
<dbReference type="AlphaFoldDB" id="A0A8X6IL27"/>
<dbReference type="Proteomes" id="UP000887013">
    <property type="component" value="Unassembled WGS sequence"/>
</dbReference>
<evidence type="ECO:0000313" key="1">
    <source>
        <dbReference type="EMBL" id="GFS47603.1"/>
    </source>
</evidence>
<name>A0A8X6IL27_NEPPI</name>
<keyword evidence="2" id="KW-1185">Reference proteome</keyword>
<protein>
    <submittedName>
        <fullName evidence="1">Uncharacterized protein</fullName>
    </submittedName>
</protein>
<accession>A0A8X6IL27</accession>
<sequence length="84" mass="10005">MFQNLAKLKYEEHYLDVEKSRDMDPIDSLVGCRGRYGALSLLGFYLASEEFNFAFFHVPRENKRKDHKIKFVIHIGLKRYGSYR</sequence>
<comment type="caution">
    <text evidence="1">The sequence shown here is derived from an EMBL/GenBank/DDBJ whole genome shotgun (WGS) entry which is preliminary data.</text>
</comment>